<evidence type="ECO:0008006" key="4">
    <source>
        <dbReference type="Google" id="ProtNLM"/>
    </source>
</evidence>
<protein>
    <recommendedName>
        <fullName evidence="4">Lipoprotein</fullName>
    </recommendedName>
</protein>
<dbReference type="PROSITE" id="PS51257">
    <property type="entry name" value="PROKAR_LIPOPROTEIN"/>
    <property type="match status" value="1"/>
</dbReference>
<keyword evidence="3" id="KW-1185">Reference proteome</keyword>
<evidence type="ECO:0000256" key="1">
    <source>
        <dbReference type="SAM" id="SignalP"/>
    </source>
</evidence>
<dbReference type="Proteomes" id="UP000319094">
    <property type="component" value="Unassembled WGS sequence"/>
</dbReference>
<evidence type="ECO:0000313" key="3">
    <source>
        <dbReference type="Proteomes" id="UP000319094"/>
    </source>
</evidence>
<dbReference type="AlphaFoldDB" id="A0A542Y222"/>
<evidence type="ECO:0000313" key="2">
    <source>
        <dbReference type="EMBL" id="TQL42073.1"/>
    </source>
</evidence>
<sequence length="235" mass="26618">MIRVMRCVAAVLTVGVMMTGCAANEGARDGAGMTEEESLSKSLEEQYALAGERYDALYERVTAMQQDIYGGEWRTKTSYGVIPGSGFALGGKLVGDTRDNSYFYSSYRNYVYDDSTHVTLEDVRQMWAKRGWDVTEVPMAQGNTRLTVTDPDGYWYEVRDWNKGEFNLAMHSPVYWGDYDPLTDDIYDRLMAEDSGRAHGDTFDPDEDDYVQLLPGVYRPFPAWDALEKYPSVAE</sequence>
<name>A0A542Y222_9MICO</name>
<gene>
    <name evidence="2" type="ORF">FB468_0053</name>
</gene>
<dbReference type="EMBL" id="VFON01000001">
    <property type="protein sequence ID" value="TQL42073.1"/>
    <property type="molecule type" value="Genomic_DNA"/>
</dbReference>
<feature type="chain" id="PRO_5021848332" description="Lipoprotein" evidence="1">
    <location>
        <begin position="23"/>
        <end position="235"/>
    </location>
</feature>
<proteinExistence type="predicted"/>
<comment type="caution">
    <text evidence="2">The sequence shown here is derived from an EMBL/GenBank/DDBJ whole genome shotgun (WGS) entry which is preliminary data.</text>
</comment>
<keyword evidence="1" id="KW-0732">Signal</keyword>
<organism evidence="2 3">
    <name type="scientific">Leucobacter komagatae</name>
    <dbReference type="NCBI Taxonomy" id="55969"/>
    <lineage>
        <taxon>Bacteria</taxon>
        <taxon>Bacillati</taxon>
        <taxon>Actinomycetota</taxon>
        <taxon>Actinomycetes</taxon>
        <taxon>Micrococcales</taxon>
        <taxon>Microbacteriaceae</taxon>
        <taxon>Leucobacter</taxon>
    </lineage>
</organism>
<reference evidence="2 3" key="1">
    <citation type="submission" date="2019-06" db="EMBL/GenBank/DDBJ databases">
        <title>Sequencing the genomes of 1000 actinobacteria strains.</title>
        <authorList>
            <person name="Klenk H.-P."/>
        </authorList>
    </citation>
    <scope>NUCLEOTIDE SEQUENCE [LARGE SCALE GENOMIC DNA]</scope>
    <source>
        <strain evidence="2 3">DSM 8803</strain>
    </source>
</reference>
<feature type="signal peptide" evidence="1">
    <location>
        <begin position="1"/>
        <end position="22"/>
    </location>
</feature>
<accession>A0A542Y222</accession>